<dbReference type="RefSeq" id="WP_323699409.1">
    <property type="nucleotide sequence ID" value="NZ_JAYGIL010000057.1"/>
</dbReference>
<comment type="caution">
    <text evidence="1">The sequence shown here is derived from an EMBL/GenBank/DDBJ whole genome shotgun (WGS) entry which is preliminary data.</text>
</comment>
<keyword evidence="2" id="KW-1185">Reference proteome</keyword>
<reference evidence="1 2" key="1">
    <citation type="submission" date="2023-12" db="EMBL/GenBank/DDBJ databases">
        <title>Novel species of the genus Arcicella isolated from rivers.</title>
        <authorList>
            <person name="Lu H."/>
        </authorList>
    </citation>
    <scope>NUCLEOTIDE SEQUENCE [LARGE SCALE GENOMIC DNA]</scope>
    <source>
        <strain evidence="1 2">DC2W</strain>
    </source>
</reference>
<name>A0ABU5SC44_9BACT</name>
<evidence type="ECO:0000313" key="2">
    <source>
        <dbReference type="Proteomes" id="UP001303899"/>
    </source>
</evidence>
<sequence length="106" mass="12337">MEAIKISVNKQMDGYTFSIAPSIRERIKSWFPDAHPANNIFVSYDIKSDFEVYYGKLESYIYPALLGVDNQSELNKKINEIMFVDTKTGNVLHTHKVRKNHFQHIT</sequence>
<protein>
    <submittedName>
        <fullName evidence="1">Uncharacterized protein</fullName>
    </submittedName>
</protein>
<proteinExistence type="predicted"/>
<organism evidence="1 2">
    <name type="scientific">Arcicella gelida</name>
    <dbReference type="NCBI Taxonomy" id="2984195"/>
    <lineage>
        <taxon>Bacteria</taxon>
        <taxon>Pseudomonadati</taxon>
        <taxon>Bacteroidota</taxon>
        <taxon>Cytophagia</taxon>
        <taxon>Cytophagales</taxon>
        <taxon>Flectobacillaceae</taxon>
        <taxon>Arcicella</taxon>
    </lineage>
</organism>
<gene>
    <name evidence="1" type="ORF">VB776_24105</name>
</gene>
<dbReference type="EMBL" id="JAYGIL010000057">
    <property type="protein sequence ID" value="MEA5406044.1"/>
    <property type="molecule type" value="Genomic_DNA"/>
</dbReference>
<dbReference type="Proteomes" id="UP001303899">
    <property type="component" value="Unassembled WGS sequence"/>
</dbReference>
<accession>A0ABU5SC44</accession>
<evidence type="ECO:0000313" key="1">
    <source>
        <dbReference type="EMBL" id="MEA5406044.1"/>
    </source>
</evidence>